<feature type="region of interest" description="Disordered" evidence="1">
    <location>
        <begin position="571"/>
        <end position="595"/>
    </location>
</feature>
<evidence type="ECO:0000256" key="1">
    <source>
        <dbReference type="SAM" id="MobiDB-lite"/>
    </source>
</evidence>
<dbReference type="EMBL" id="PUHQ01000009">
    <property type="protein sequence ID" value="KAG0665393.1"/>
    <property type="molecule type" value="Genomic_DNA"/>
</dbReference>
<comment type="caution">
    <text evidence="2">The sequence shown here is derived from an EMBL/GenBank/DDBJ whole genome shotgun (WGS) entry which is preliminary data.</text>
</comment>
<keyword evidence="3" id="KW-1185">Reference proteome</keyword>
<accession>A0A9P6W8V4</accession>
<organism evidence="2 3">
    <name type="scientific">Rhodotorula mucilaginosa</name>
    <name type="common">Yeast</name>
    <name type="synonym">Rhodotorula rubra</name>
    <dbReference type="NCBI Taxonomy" id="5537"/>
    <lineage>
        <taxon>Eukaryota</taxon>
        <taxon>Fungi</taxon>
        <taxon>Dikarya</taxon>
        <taxon>Basidiomycota</taxon>
        <taxon>Pucciniomycotina</taxon>
        <taxon>Microbotryomycetes</taxon>
        <taxon>Sporidiobolales</taxon>
        <taxon>Sporidiobolaceae</taxon>
        <taxon>Rhodotorula</taxon>
    </lineage>
</organism>
<reference evidence="2 3" key="1">
    <citation type="submission" date="2020-11" db="EMBL/GenBank/DDBJ databases">
        <title>Kefir isolates.</title>
        <authorList>
            <person name="Marcisauskas S."/>
            <person name="Kim Y."/>
            <person name="Blasche S."/>
        </authorList>
    </citation>
    <scope>NUCLEOTIDE SEQUENCE [LARGE SCALE GENOMIC DNA]</scope>
    <source>
        <strain evidence="2 3">KR</strain>
    </source>
</reference>
<protein>
    <submittedName>
        <fullName evidence="2">Uncharacterized protein</fullName>
    </submittedName>
</protein>
<evidence type="ECO:0000313" key="3">
    <source>
        <dbReference type="Proteomes" id="UP000777482"/>
    </source>
</evidence>
<sequence length="605" mass="66742">MQIDSSGPGATAVTGADARAAPRNHLVYAAPVHQLSLVVAARAWPRVQRAYRFIDLILARRRRGTLAVDKMATSPAPRPRLPDLPAEIWLHIKHYIAFELFSEAQDHFFFEAHGFEDNMLWHELEDPDDAKFIPRIGRARLDCDHLKQCLECQYDIFSTQGRAYAISTNAKATITFLSDHGLSVACYYLVSALAIVDTEPDNPDLNAQSLITLAAGPSNGNWRYWPPFFLFGQIMSAEPQPLPAPLPSLPQDADARFARLFELMPAISSKAPDGKDPDGEGNPTIEARITPSWMTVATAQTPSPCSTMQTRSSAPAPTLAAVAATASAALQTRLMYAAPVHKLSLLIVARAWPLVKRTYLFIDLILARRRKGELAVETGASAPRRLPDLPDEIWLAIKQFATSELVLAEQDRFVFGFHGGSDDGLWDELADPEGFDFIDRIGRARLDFGHLSDCHYCEFLMYEQRGMIRTFNHYSQEIVSMLSDHRLKIACYHLVGDKTFEHADVDTDLNGEALVALVDRTAQPGSSLLPLTIMFGAVATAEPDTITAQGAPLPAGADARFARLFELMPANSKTSHNKKQSTQGSEKWGDDKGPGWKVLEVARKA</sequence>
<evidence type="ECO:0000313" key="2">
    <source>
        <dbReference type="EMBL" id="KAG0665393.1"/>
    </source>
</evidence>
<dbReference type="OrthoDB" id="2520223at2759"/>
<name>A0A9P6W8V4_RHOMI</name>
<dbReference type="AlphaFoldDB" id="A0A9P6W8V4"/>
<gene>
    <name evidence="2" type="ORF">C6P46_006840</name>
</gene>
<proteinExistence type="predicted"/>
<dbReference type="Proteomes" id="UP000777482">
    <property type="component" value="Unassembled WGS sequence"/>
</dbReference>